<evidence type="ECO:0000256" key="8">
    <source>
        <dbReference type="HAMAP-Rule" id="MF_00027"/>
    </source>
</evidence>
<comment type="similarity">
    <text evidence="8">Belongs to the CobB/CbiA family.</text>
</comment>
<dbReference type="Gene3D" id="3.40.50.300">
    <property type="entry name" value="P-loop containing nucleotide triphosphate hydrolases"/>
    <property type="match status" value="1"/>
</dbReference>
<dbReference type="PANTHER" id="PTHR43873">
    <property type="entry name" value="COBYRINATE A,C-DIAMIDE SYNTHASE"/>
    <property type="match status" value="1"/>
</dbReference>
<dbReference type="GeneID" id="4462225"/>
<gene>
    <name evidence="8" type="primary">cbiA</name>
    <name evidence="8" type="synonym">cfbB</name>
    <name evidence="11" type="ordered locus">Mthe_1179</name>
</gene>
<dbReference type="OrthoDB" id="8896at2157"/>
<dbReference type="Proteomes" id="UP000000674">
    <property type="component" value="Chromosome"/>
</dbReference>
<keyword evidence="12" id="KW-1185">Reference proteome</keyword>
<dbReference type="InterPro" id="IPR004484">
    <property type="entry name" value="CbiA/CobB_synth"/>
</dbReference>
<dbReference type="Pfam" id="PF07685">
    <property type="entry name" value="GATase_3"/>
    <property type="match status" value="1"/>
</dbReference>
<dbReference type="HAMAP" id="MF_00027">
    <property type="entry name" value="CobB_CbiA"/>
    <property type="match status" value="1"/>
</dbReference>
<keyword evidence="6 8" id="KW-0460">Magnesium</keyword>
<dbReference type="InterPro" id="IPR027417">
    <property type="entry name" value="P-loop_NTPase"/>
</dbReference>
<dbReference type="GO" id="GO:0042242">
    <property type="term" value="F:cobyrinic acid a,c-diamide synthase activity"/>
    <property type="evidence" value="ECO:0007669"/>
    <property type="project" value="UniProtKB-UniRule"/>
</dbReference>
<dbReference type="HOGENOM" id="CLU_022752_2_0_2"/>
<dbReference type="InterPro" id="IPR002586">
    <property type="entry name" value="CobQ/CobB/MinD/ParA_Nub-bd_dom"/>
</dbReference>
<dbReference type="CDD" id="cd05388">
    <property type="entry name" value="CobB_N"/>
    <property type="match status" value="1"/>
</dbReference>
<dbReference type="UniPathway" id="UPA00148">
    <property type="reaction ID" value="UER00231"/>
</dbReference>
<dbReference type="AlphaFoldDB" id="A0B8D7"/>
<dbReference type="GO" id="GO:0009236">
    <property type="term" value="P:cobalamin biosynthetic process"/>
    <property type="evidence" value="ECO:0007669"/>
    <property type="project" value="UniProtKB-UniRule"/>
</dbReference>
<dbReference type="GO" id="GO:0005524">
    <property type="term" value="F:ATP binding"/>
    <property type="evidence" value="ECO:0007669"/>
    <property type="project" value="UniProtKB-UniRule"/>
</dbReference>
<dbReference type="CDD" id="cd03130">
    <property type="entry name" value="GATase1_CobB"/>
    <property type="match status" value="1"/>
</dbReference>
<dbReference type="GO" id="GO:0015948">
    <property type="term" value="P:methanogenesis"/>
    <property type="evidence" value="ECO:0007669"/>
    <property type="project" value="UniProtKB-KW"/>
</dbReference>
<dbReference type="EC" id="6.3.5.12" evidence="8"/>
<feature type="domain" description="CobQ/CobB/MinD/ParA nucleotide binding" evidence="9">
    <location>
        <begin position="6"/>
        <end position="184"/>
    </location>
</feature>
<evidence type="ECO:0000313" key="12">
    <source>
        <dbReference type="Proteomes" id="UP000000674"/>
    </source>
</evidence>
<evidence type="ECO:0000256" key="4">
    <source>
        <dbReference type="ARBA" id="ARBA00022741"/>
    </source>
</evidence>
<dbReference type="NCBIfam" id="NF033195">
    <property type="entry name" value="F430_CfbB"/>
    <property type="match status" value="1"/>
</dbReference>
<evidence type="ECO:0000256" key="1">
    <source>
        <dbReference type="ARBA" id="ARBA00001946"/>
    </source>
</evidence>
<keyword evidence="7 8" id="KW-0315">Glutamine amidotransferase</keyword>
<dbReference type="EMBL" id="CP000477">
    <property type="protein sequence ID" value="ABK14961.1"/>
    <property type="molecule type" value="Genomic_DNA"/>
</dbReference>
<dbReference type="STRING" id="349307.Mthe_1179"/>
<dbReference type="NCBIfam" id="TIGR00379">
    <property type="entry name" value="cobB"/>
    <property type="match status" value="1"/>
</dbReference>
<name>A0B8D7_METTP</name>
<keyword evidence="5 8" id="KW-0067">ATP-binding</keyword>
<comment type="pathway">
    <text evidence="8">Cofactor biosynthesis; adenosylcobalamin biosynthesis; cob(II)yrinate a,c-diamide from sirohydrochlorin (anaerobic route): step 10/10.</text>
</comment>
<dbReference type="Pfam" id="PF01656">
    <property type="entry name" value="CbiA"/>
    <property type="match status" value="1"/>
</dbReference>
<feature type="active site" description="Nucleophile" evidence="8">
    <location>
        <position position="335"/>
    </location>
</feature>
<reference evidence="11 12" key="1">
    <citation type="submission" date="2006-10" db="EMBL/GenBank/DDBJ databases">
        <title>Complete sequence of Methanosaeta thermophila PT.</title>
        <authorList>
            <consortium name="US DOE Joint Genome Institute"/>
            <person name="Copeland A."/>
            <person name="Lucas S."/>
            <person name="Lapidus A."/>
            <person name="Barry K."/>
            <person name="Detter J.C."/>
            <person name="Glavina del Rio T."/>
            <person name="Hammon N."/>
            <person name="Israni S."/>
            <person name="Pitluck S."/>
            <person name="Chain P."/>
            <person name="Malfatti S."/>
            <person name="Shin M."/>
            <person name="Vergez L."/>
            <person name="Schmutz J."/>
            <person name="Larimer F."/>
            <person name="Land M."/>
            <person name="Hauser L."/>
            <person name="Kyrpides N."/>
            <person name="Kim E."/>
            <person name="Smith K.S."/>
            <person name="Ingram-Smith C."/>
            <person name="Richardson P."/>
        </authorList>
    </citation>
    <scope>NUCLEOTIDE SEQUENCE [LARGE SCALE GENOMIC DNA]</scope>
    <source>
        <strain evidence="12">DSM 6194 / JCM 14653 / NBRC 101360 / PT</strain>
    </source>
</reference>
<accession>A0B8D7</accession>
<comment type="miscellaneous">
    <text evidence="8">The a and c carboxylates of cobyrinate and Ni-sirohydrochlorin are activated for nucleophilic attack via formation of a phosphorylated intermediate by ATP. CbiA catalyzes first the amidation of the c-carboxylate, and then that of the a-carboxylate.</text>
</comment>
<dbReference type="SUPFAM" id="SSF52317">
    <property type="entry name" value="Class I glutamine amidotransferase-like"/>
    <property type="match status" value="1"/>
</dbReference>
<keyword evidence="4 8" id="KW-0547">Nucleotide-binding</keyword>
<comment type="catalytic activity">
    <reaction evidence="8">
        <text>Ni-sirohydrochlorin + 2 L-glutamine + 2 ATP + 2 H2O = Ni-sirohydrochlorin a,c-diamide + 2 L-glutamate + 2 ADP + 2 phosphate + 2 H(+)</text>
        <dbReference type="Rhea" id="RHEA:52896"/>
        <dbReference type="ChEBI" id="CHEBI:15377"/>
        <dbReference type="ChEBI" id="CHEBI:15378"/>
        <dbReference type="ChEBI" id="CHEBI:29985"/>
        <dbReference type="ChEBI" id="CHEBI:30616"/>
        <dbReference type="ChEBI" id="CHEBI:43474"/>
        <dbReference type="ChEBI" id="CHEBI:58359"/>
        <dbReference type="ChEBI" id="CHEBI:136841"/>
        <dbReference type="ChEBI" id="CHEBI:136887"/>
        <dbReference type="ChEBI" id="CHEBI:456216"/>
        <dbReference type="EC" id="6.3.5.12"/>
    </reaction>
</comment>
<dbReference type="KEGG" id="mtp:Mthe_1179"/>
<protein>
    <recommendedName>
        <fullName evidence="8">Cobyrinate a,c-diamide synthase</fullName>
        <ecNumber evidence="8">6.3.5.11</ecNumber>
    </recommendedName>
    <alternativeName>
        <fullName evidence="8">Cobyrinic acid a,c-diamide synthetase</fullName>
    </alternativeName>
    <alternativeName>
        <fullName evidence="8">Ni-sirohydrochlorin a,c-diamide synthase</fullName>
        <ecNumber evidence="8">6.3.5.12</ecNumber>
    </alternativeName>
    <alternativeName>
        <fullName evidence="8">Ni-sirohydrochlorin a,c-diamide synthetase</fullName>
    </alternativeName>
</protein>
<evidence type="ECO:0000256" key="2">
    <source>
        <dbReference type="ARBA" id="ARBA00022573"/>
    </source>
</evidence>
<feature type="domain" description="CobB/CobQ-like glutamine amidotransferase" evidence="10">
    <location>
        <begin position="253"/>
        <end position="445"/>
    </location>
</feature>
<evidence type="ECO:0000259" key="9">
    <source>
        <dbReference type="Pfam" id="PF01656"/>
    </source>
</evidence>
<keyword evidence="2 8" id="KW-0169">Cobalamin biosynthesis</keyword>
<evidence type="ECO:0000259" key="10">
    <source>
        <dbReference type="Pfam" id="PF07685"/>
    </source>
</evidence>
<proteinExistence type="inferred from homology"/>
<comment type="function">
    <text evidence="8">Catalyzes the ATP-dependent amidation of the two carboxylate groups at positions a and c of cobyrinate, using either L-glutamine or ammonia as the nitrogen source. Involved in the biosynthesis of the unique nickel-containing tetrapyrrole coenzyme F430, the prosthetic group of methyl-coenzyme M reductase (MCR), which plays a key role in methanogenesis and anaerobic methane oxidation. Catalyzes the ATP-dependent amidation of the two carboxylate groups at positions a and c of Ni-sirohydrochlorin, using L-glutamine or ammonia as the nitrogen source.</text>
</comment>
<dbReference type="SUPFAM" id="SSF52540">
    <property type="entry name" value="P-loop containing nucleoside triphosphate hydrolases"/>
    <property type="match status" value="1"/>
</dbReference>
<dbReference type="InterPro" id="IPR029062">
    <property type="entry name" value="Class_I_gatase-like"/>
</dbReference>
<keyword evidence="8" id="KW-0484">Methanogenesis</keyword>
<keyword evidence="3 8" id="KW-0436">Ligase</keyword>
<evidence type="ECO:0000256" key="5">
    <source>
        <dbReference type="ARBA" id="ARBA00022840"/>
    </source>
</evidence>
<organism evidence="11 12">
    <name type="scientific">Methanothrix thermoacetophila (strain DSM 6194 / JCM 14653 / NBRC 101360 / PT)</name>
    <name type="common">Methanosaeta thermophila</name>
    <dbReference type="NCBI Taxonomy" id="349307"/>
    <lineage>
        <taxon>Archaea</taxon>
        <taxon>Methanobacteriati</taxon>
        <taxon>Methanobacteriota</taxon>
        <taxon>Stenosarchaea group</taxon>
        <taxon>Methanomicrobia</taxon>
        <taxon>Methanotrichales</taxon>
        <taxon>Methanotrichaceae</taxon>
        <taxon>Methanothrix</taxon>
    </lineage>
</organism>
<evidence type="ECO:0000256" key="6">
    <source>
        <dbReference type="ARBA" id="ARBA00022842"/>
    </source>
</evidence>
<sequence length="464" mass="51872">MHIPRIVIAGDRSSSGKTTIVAGLLSALVRMNLNVQAFKVAMDYIDPSYHTWITGRFCRNLDGYLMSESRVLEIFNHASRDADIAVIEGVRGLYEGYEGDAGSTAQIAKMLRAPVILVVDARSITRSAAALVRGYMDYDRDVQIRGVILNKLGGERHADKATREIERYAGVPVVGAIQRNDEMHLAMRHLGLVPVTEGRLRHHGFAERVSRIREIVELSLDINRLIEIAKEAEDLREVEPDLYMRNDRGLGLRVGVAQDEAFNFYYRDNLELIELAGAEVVPFSPIHDSRIPEVDGLYVGGGYPELYAEDLSRNSSMMSSIRDAQTDGMPLYAECGGLMYMCRELEWPHDGEESRYQMVGVVPALARRGRRRIVSYVNGAFVTDTSIGRSGDGFMGHEFHHSELVVDGDVRYAIKLNRGTGISNGLDGIVDGRMIASYSHLHSASYRGFPDVFLDACREYRYET</sequence>
<comment type="domain">
    <text evidence="8">Comprises of two domains. The C-terminal domain contains the binding site for glutamine and catalyzes the hydrolysis of this substrate to glutamate and ammonia. The N-terminal domain is anticipated to bind ATP, and cobyrinate or Ni-sirohydrochlorin, and catalyzes the ultimate synthesis of the diamide product. The ammonia produced via the glutaminase domain is probably translocated to the adjacent domain via a molecular tunnel, where it reacts with an activated intermediate.</text>
</comment>
<evidence type="ECO:0000313" key="11">
    <source>
        <dbReference type="EMBL" id="ABK14961.1"/>
    </source>
</evidence>
<dbReference type="InterPro" id="IPR011698">
    <property type="entry name" value="GATase_3"/>
</dbReference>
<comment type="catalytic activity">
    <reaction evidence="8">
        <text>cob(II)yrinate + 2 L-glutamine + 2 ATP + 2 H2O = cob(II)yrinate a,c diamide + 2 L-glutamate + 2 ADP + 2 phosphate + 2 H(+)</text>
        <dbReference type="Rhea" id="RHEA:26289"/>
        <dbReference type="ChEBI" id="CHEBI:15377"/>
        <dbReference type="ChEBI" id="CHEBI:15378"/>
        <dbReference type="ChEBI" id="CHEBI:29985"/>
        <dbReference type="ChEBI" id="CHEBI:30616"/>
        <dbReference type="ChEBI" id="CHEBI:43474"/>
        <dbReference type="ChEBI" id="CHEBI:58359"/>
        <dbReference type="ChEBI" id="CHEBI:58537"/>
        <dbReference type="ChEBI" id="CHEBI:58894"/>
        <dbReference type="ChEBI" id="CHEBI:456216"/>
        <dbReference type="EC" id="6.3.5.11"/>
    </reaction>
</comment>
<dbReference type="NCBIfam" id="NF002204">
    <property type="entry name" value="PRK01077.1"/>
    <property type="match status" value="1"/>
</dbReference>
<dbReference type="RefSeq" id="WP_011696354.1">
    <property type="nucleotide sequence ID" value="NC_008553.1"/>
</dbReference>
<comment type="cofactor">
    <cofactor evidence="1 8">
        <name>Mg(2+)</name>
        <dbReference type="ChEBI" id="CHEBI:18420"/>
    </cofactor>
</comment>
<evidence type="ECO:0000256" key="3">
    <source>
        <dbReference type="ARBA" id="ARBA00022598"/>
    </source>
</evidence>
<feature type="site" description="Increases nucleophilicity of active site Cys" evidence="8">
    <location>
        <position position="440"/>
    </location>
</feature>
<dbReference type="Gene3D" id="3.40.50.880">
    <property type="match status" value="1"/>
</dbReference>
<dbReference type="PROSITE" id="PS51274">
    <property type="entry name" value="GATASE_COBBQ"/>
    <property type="match status" value="1"/>
</dbReference>
<dbReference type="EC" id="6.3.5.11" evidence="8"/>
<evidence type="ECO:0000256" key="7">
    <source>
        <dbReference type="ARBA" id="ARBA00022962"/>
    </source>
</evidence>
<dbReference type="PANTHER" id="PTHR43873:SF1">
    <property type="entry name" value="COBYRINATE A,C-DIAMIDE SYNTHASE"/>
    <property type="match status" value="1"/>
</dbReference>